<dbReference type="Proteomes" id="UP000023152">
    <property type="component" value="Unassembled WGS sequence"/>
</dbReference>
<dbReference type="InterPro" id="IPR050494">
    <property type="entry name" value="Ser_Thr_dual-spec_kinase"/>
</dbReference>
<dbReference type="InterPro" id="IPR011009">
    <property type="entry name" value="Kinase-like_dom_sf"/>
</dbReference>
<keyword evidence="3 6" id="KW-0547">Nucleotide-binding</keyword>
<feature type="transmembrane region" description="Helical" evidence="8">
    <location>
        <begin position="372"/>
        <end position="399"/>
    </location>
</feature>
<dbReference type="PROSITE" id="PS50011">
    <property type="entry name" value="PROTEIN_KINASE_DOM"/>
    <property type="match status" value="1"/>
</dbReference>
<reference evidence="10 11" key="1">
    <citation type="journal article" date="2013" name="Curr. Biol.">
        <title>The Genome of the Foraminiferan Reticulomyxa filosa.</title>
        <authorList>
            <person name="Glockner G."/>
            <person name="Hulsmann N."/>
            <person name="Schleicher M."/>
            <person name="Noegel A.A."/>
            <person name="Eichinger L."/>
            <person name="Gallinger C."/>
            <person name="Pawlowski J."/>
            <person name="Sierra R."/>
            <person name="Euteneuer U."/>
            <person name="Pillet L."/>
            <person name="Moustafa A."/>
            <person name="Platzer M."/>
            <person name="Groth M."/>
            <person name="Szafranski K."/>
            <person name="Schliwa M."/>
        </authorList>
    </citation>
    <scope>NUCLEOTIDE SEQUENCE [LARGE SCALE GENOMIC DNA]</scope>
</reference>
<sequence>MENSKDLGEKLETSTEDWTKSDGSVNIEKLLKLKHEKKLFLNRYEIKELLGEGTFSRTISVYDVVTQRNYALKIMHKNYKKEGLQEYQKLQEINEKCKQMEEKHQKNQLREKACNLDECMIECYGAFLLNDAHYCILLELLGPSLYTHIIQANKVKKTRVEVFSIGQIQGIARQLISALFFLHGNGYIHADLKPENILFQNQSPHSQQGAHHRLTQAVALSDLTDDYSTIVPRNKRVKRMTQVHSLQGVTIGAHAGTGTSMNMAVTTTGTGVDVDVDMDMMNMTMNANMNMNIGMGMGMNMGMSMGMNVDIDMDSKMEKVSSYVNIKVVDFGNVIPWKTLHKYHKNCRQVQSLFYRAPEVLLGYPFDASIDIWSVGCVLVELLIGILLLLLLLLFFFFLNC</sequence>
<comment type="caution">
    <text evidence="10">The sequence shown here is derived from an EMBL/GenBank/DDBJ whole genome shotgun (WGS) entry which is preliminary data.</text>
</comment>
<feature type="binding site" evidence="6">
    <location>
        <position position="73"/>
    </location>
    <ligand>
        <name>ATP</name>
        <dbReference type="ChEBI" id="CHEBI:30616"/>
    </ligand>
</feature>
<accession>X6N272</accession>
<dbReference type="GO" id="GO:0004674">
    <property type="term" value="F:protein serine/threonine kinase activity"/>
    <property type="evidence" value="ECO:0007669"/>
    <property type="project" value="UniProtKB-KW"/>
</dbReference>
<feature type="domain" description="Protein kinase" evidence="9">
    <location>
        <begin position="44"/>
        <end position="401"/>
    </location>
</feature>
<keyword evidence="2" id="KW-0808">Transferase</keyword>
<evidence type="ECO:0000256" key="1">
    <source>
        <dbReference type="ARBA" id="ARBA00022527"/>
    </source>
</evidence>
<dbReference type="PROSITE" id="PS00107">
    <property type="entry name" value="PROTEIN_KINASE_ATP"/>
    <property type="match status" value="1"/>
</dbReference>
<evidence type="ECO:0000256" key="5">
    <source>
        <dbReference type="ARBA" id="ARBA00022840"/>
    </source>
</evidence>
<evidence type="ECO:0000256" key="3">
    <source>
        <dbReference type="ARBA" id="ARBA00022741"/>
    </source>
</evidence>
<organism evidence="10 11">
    <name type="scientific">Reticulomyxa filosa</name>
    <dbReference type="NCBI Taxonomy" id="46433"/>
    <lineage>
        <taxon>Eukaryota</taxon>
        <taxon>Sar</taxon>
        <taxon>Rhizaria</taxon>
        <taxon>Retaria</taxon>
        <taxon>Foraminifera</taxon>
        <taxon>Monothalamids</taxon>
        <taxon>Reticulomyxidae</taxon>
        <taxon>Reticulomyxa</taxon>
    </lineage>
</organism>
<dbReference type="Pfam" id="PF00069">
    <property type="entry name" value="Pkinase"/>
    <property type="match status" value="2"/>
</dbReference>
<dbReference type="PROSITE" id="PS00108">
    <property type="entry name" value="PROTEIN_KINASE_ST"/>
    <property type="match status" value="1"/>
</dbReference>
<keyword evidence="4 10" id="KW-0418">Kinase</keyword>
<dbReference type="Gene3D" id="1.10.510.10">
    <property type="entry name" value="Transferase(Phosphotransferase) domain 1"/>
    <property type="match status" value="2"/>
</dbReference>
<keyword evidence="11" id="KW-1185">Reference proteome</keyword>
<dbReference type="EMBL" id="ASPP01013231">
    <property type="protein sequence ID" value="ETO19844.1"/>
    <property type="molecule type" value="Genomic_DNA"/>
</dbReference>
<dbReference type="Gene3D" id="3.30.200.20">
    <property type="entry name" value="Phosphorylase Kinase, domain 1"/>
    <property type="match status" value="1"/>
</dbReference>
<name>X6N272_RETFI</name>
<evidence type="ECO:0000313" key="10">
    <source>
        <dbReference type="EMBL" id="ETO19844.1"/>
    </source>
</evidence>
<evidence type="ECO:0000259" key="9">
    <source>
        <dbReference type="PROSITE" id="PS50011"/>
    </source>
</evidence>
<evidence type="ECO:0000256" key="7">
    <source>
        <dbReference type="RuleBase" id="RU000304"/>
    </source>
</evidence>
<dbReference type="InterPro" id="IPR008271">
    <property type="entry name" value="Ser/Thr_kinase_AS"/>
</dbReference>
<evidence type="ECO:0000313" key="11">
    <source>
        <dbReference type="Proteomes" id="UP000023152"/>
    </source>
</evidence>
<evidence type="ECO:0000256" key="2">
    <source>
        <dbReference type="ARBA" id="ARBA00022679"/>
    </source>
</evidence>
<keyword evidence="5 6" id="KW-0067">ATP-binding</keyword>
<keyword evidence="8" id="KW-1133">Transmembrane helix</keyword>
<dbReference type="AlphaFoldDB" id="X6N272"/>
<keyword evidence="8" id="KW-0812">Transmembrane</keyword>
<protein>
    <submittedName>
        <fullName evidence="10">SR protein-specific kinase Dsk1</fullName>
    </submittedName>
</protein>
<proteinExistence type="inferred from homology"/>
<keyword evidence="8" id="KW-0472">Membrane</keyword>
<comment type="similarity">
    <text evidence="7">Belongs to the protein kinase superfamily.</text>
</comment>
<dbReference type="InterPro" id="IPR017441">
    <property type="entry name" value="Protein_kinase_ATP_BS"/>
</dbReference>
<gene>
    <name evidence="10" type="ORF">RFI_17382</name>
</gene>
<dbReference type="PANTHER" id="PTHR24058">
    <property type="entry name" value="DUAL SPECIFICITY PROTEIN KINASE"/>
    <property type="match status" value="1"/>
</dbReference>
<evidence type="ECO:0000256" key="6">
    <source>
        <dbReference type="PROSITE-ProRule" id="PRU10141"/>
    </source>
</evidence>
<dbReference type="OrthoDB" id="9332038at2759"/>
<dbReference type="GO" id="GO:0005524">
    <property type="term" value="F:ATP binding"/>
    <property type="evidence" value="ECO:0007669"/>
    <property type="project" value="UniProtKB-UniRule"/>
</dbReference>
<evidence type="ECO:0000256" key="8">
    <source>
        <dbReference type="SAM" id="Phobius"/>
    </source>
</evidence>
<keyword evidence="1 7" id="KW-0723">Serine/threonine-protein kinase</keyword>
<evidence type="ECO:0000256" key="4">
    <source>
        <dbReference type="ARBA" id="ARBA00022777"/>
    </source>
</evidence>
<dbReference type="SMART" id="SM00220">
    <property type="entry name" value="S_TKc"/>
    <property type="match status" value="1"/>
</dbReference>
<dbReference type="InterPro" id="IPR000719">
    <property type="entry name" value="Prot_kinase_dom"/>
</dbReference>
<dbReference type="SUPFAM" id="SSF56112">
    <property type="entry name" value="Protein kinase-like (PK-like)"/>
    <property type="match status" value="1"/>
</dbReference>